<feature type="compositionally biased region" description="Acidic residues" evidence="1">
    <location>
        <begin position="217"/>
        <end position="228"/>
    </location>
</feature>
<feature type="compositionally biased region" description="Acidic residues" evidence="1">
    <location>
        <begin position="273"/>
        <end position="294"/>
    </location>
</feature>
<feature type="compositionally biased region" description="Polar residues" evidence="1">
    <location>
        <begin position="54"/>
        <end position="74"/>
    </location>
</feature>
<dbReference type="STRING" id="200361.A0A453GUI1"/>
<protein>
    <submittedName>
        <fullName evidence="2">Uncharacterized protein</fullName>
    </submittedName>
</protein>
<feature type="region of interest" description="Disordered" evidence="1">
    <location>
        <begin position="252"/>
        <end position="294"/>
    </location>
</feature>
<reference evidence="3" key="2">
    <citation type="journal article" date="2017" name="Nat. Plants">
        <title>The Aegilops tauschii genome reveals multiple impacts of transposons.</title>
        <authorList>
            <person name="Zhao G."/>
            <person name="Zou C."/>
            <person name="Li K."/>
            <person name="Wang K."/>
            <person name="Li T."/>
            <person name="Gao L."/>
            <person name="Zhang X."/>
            <person name="Wang H."/>
            <person name="Yang Z."/>
            <person name="Liu X."/>
            <person name="Jiang W."/>
            <person name="Mao L."/>
            <person name="Kong X."/>
            <person name="Jiao Y."/>
            <person name="Jia J."/>
        </authorList>
    </citation>
    <scope>NUCLEOTIDE SEQUENCE [LARGE SCALE GENOMIC DNA]</scope>
    <source>
        <strain evidence="3">cv. AL8/78</strain>
    </source>
</reference>
<dbReference type="Gramene" id="AET3Gv21212500.1">
    <property type="protein sequence ID" value="AET3Gv21212500.1"/>
    <property type="gene ID" value="AET3Gv21212500"/>
</dbReference>
<keyword evidence="3" id="KW-1185">Reference proteome</keyword>
<dbReference type="PANTHER" id="PTHR34278">
    <property type="entry name" value="PROTEIN THI031, PUTATIVE-RELATED"/>
    <property type="match status" value="1"/>
</dbReference>
<reference evidence="3" key="1">
    <citation type="journal article" date="2014" name="Science">
        <title>Ancient hybridizations among the ancestral genomes of bread wheat.</title>
        <authorList>
            <consortium name="International Wheat Genome Sequencing Consortium,"/>
            <person name="Marcussen T."/>
            <person name="Sandve S.R."/>
            <person name="Heier L."/>
            <person name="Spannagl M."/>
            <person name="Pfeifer M."/>
            <person name="Jakobsen K.S."/>
            <person name="Wulff B.B."/>
            <person name="Steuernagel B."/>
            <person name="Mayer K.F."/>
            <person name="Olsen O.A."/>
        </authorList>
    </citation>
    <scope>NUCLEOTIDE SEQUENCE [LARGE SCALE GENOMIC DNA]</scope>
    <source>
        <strain evidence="3">cv. AL8/78</strain>
    </source>
</reference>
<dbReference type="PANTHER" id="PTHR34278:SF1">
    <property type="entry name" value="PROTEIN THI031, PUTATIVE-RELATED"/>
    <property type="match status" value="1"/>
</dbReference>
<feature type="region of interest" description="Disordered" evidence="1">
    <location>
        <begin position="213"/>
        <end position="235"/>
    </location>
</feature>
<dbReference type="AlphaFoldDB" id="A0A453GUI1"/>
<feature type="compositionally biased region" description="Low complexity" evidence="1">
    <location>
        <begin position="41"/>
        <end position="51"/>
    </location>
</feature>
<evidence type="ECO:0000313" key="3">
    <source>
        <dbReference type="Proteomes" id="UP000015105"/>
    </source>
</evidence>
<proteinExistence type="predicted"/>
<feature type="region of interest" description="Disordered" evidence="1">
    <location>
        <begin position="1"/>
        <end position="74"/>
    </location>
</feature>
<reference evidence="2" key="4">
    <citation type="submission" date="2019-03" db="UniProtKB">
        <authorList>
            <consortium name="EnsemblPlants"/>
        </authorList>
    </citation>
    <scope>IDENTIFICATION</scope>
</reference>
<dbReference type="EnsemblPlants" id="AET3Gv21212500.1">
    <property type="protein sequence ID" value="AET3Gv21212500.1"/>
    <property type="gene ID" value="AET3Gv21212500"/>
</dbReference>
<name>A0A453GUI1_AEGTS</name>
<sequence length="318" mass="33498">ALRAHTALDHTPPPTALPLAIPTHLPNQPHLSHASPPPLLSPCTSLTLLRPSTHRPSTTSPKVSSFLPSQPSNQAISPMKREGFQHGAVRVNRNKLLRVAGGTNGDAAAAALELAGVAYARAPSKPTNASRDTGRCRRPRCAGCHVHPAAKARDKAKGAHKLRASDVALNHRLVSWRLVDGDPAAAAARTGGVPDYKGASASAVLAYLAGGNSWHQEEEEEDDEDQDGADLQAPPRGISDLYDLIVGLQARAAPAPAGPEDDADGTAAVTPSDEIEEHDPEITDDADEEEEDDDGFCVVQGITIALEFSDGEEDWIVV</sequence>
<evidence type="ECO:0000313" key="2">
    <source>
        <dbReference type="EnsemblPlants" id="AET3Gv21212500.1"/>
    </source>
</evidence>
<feature type="compositionally biased region" description="Low complexity" evidence="1">
    <location>
        <begin position="17"/>
        <end position="34"/>
    </location>
</feature>
<evidence type="ECO:0000256" key="1">
    <source>
        <dbReference type="SAM" id="MobiDB-lite"/>
    </source>
</evidence>
<accession>A0A453GUI1</accession>
<reference evidence="2" key="3">
    <citation type="journal article" date="2017" name="Nature">
        <title>Genome sequence of the progenitor of the wheat D genome Aegilops tauschii.</title>
        <authorList>
            <person name="Luo M.C."/>
            <person name="Gu Y.Q."/>
            <person name="Puiu D."/>
            <person name="Wang H."/>
            <person name="Twardziok S.O."/>
            <person name="Deal K.R."/>
            <person name="Huo N."/>
            <person name="Zhu T."/>
            <person name="Wang L."/>
            <person name="Wang Y."/>
            <person name="McGuire P.E."/>
            <person name="Liu S."/>
            <person name="Long H."/>
            <person name="Ramasamy R.K."/>
            <person name="Rodriguez J.C."/>
            <person name="Van S.L."/>
            <person name="Yuan L."/>
            <person name="Wang Z."/>
            <person name="Xia Z."/>
            <person name="Xiao L."/>
            <person name="Anderson O.D."/>
            <person name="Ouyang S."/>
            <person name="Liang Y."/>
            <person name="Zimin A.V."/>
            <person name="Pertea G."/>
            <person name="Qi P."/>
            <person name="Bennetzen J.L."/>
            <person name="Dai X."/>
            <person name="Dawson M.W."/>
            <person name="Muller H.G."/>
            <person name="Kugler K."/>
            <person name="Rivarola-Duarte L."/>
            <person name="Spannagl M."/>
            <person name="Mayer K.F.X."/>
            <person name="Lu F.H."/>
            <person name="Bevan M.W."/>
            <person name="Leroy P."/>
            <person name="Li P."/>
            <person name="You F.M."/>
            <person name="Sun Q."/>
            <person name="Liu Z."/>
            <person name="Lyons E."/>
            <person name="Wicker T."/>
            <person name="Salzberg S.L."/>
            <person name="Devos K.M."/>
            <person name="Dvorak J."/>
        </authorList>
    </citation>
    <scope>NUCLEOTIDE SEQUENCE [LARGE SCALE GENOMIC DNA]</scope>
    <source>
        <strain evidence="2">cv. AL8/78</strain>
    </source>
</reference>
<organism evidence="2 3">
    <name type="scientific">Aegilops tauschii subsp. strangulata</name>
    <name type="common">Goatgrass</name>
    <dbReference type="NCBI Taxonomy" id="200361"/>
    <lineage>
        <taxon>Eukaryota</taxon>
        <taxon>Viridiplantae</taxon>
        <taxon>Streptophyta</taxon>
        <taxon>Embryophyta</taxon>
        <taxon>Tracheophyta</taxon>
        <taxon>Spermatophyta</taxon>
        <taxon>Magnoliopsida</taxon>
        <taxon>Liliopsida</taxon>
        <taxon>Poales</taxon>
        <taxon>Poaceae</taxon>
        <taxon>BOP clade</taxon>
        <taxon>Pooideae</taxon>
        <taxon>Triticodae</taxon>
        <taxon>Triticeae</taxon>
        <taxon>Triticinae</taxon>
        <taxon>Aegilops</taxon>
    </lineage>
</organism>
<dbReference type="Proteomes" id="UP000015105">
    <property type="component" value="Chromosome 3D"/>
</dbReference>
<reference evidence="2" key="5">
    <citation type="journal article" date="2021" name="G3 (Bethesda)">
        <title>Aegilops tauschii genome assembly Aet v5.0 features greater sequence contiguity and improved annotation.</title>
        <authorList>
            <person name="Wang L."/>
            <person name="Zhu T."/>
            <person name="Rodriguez J.C."/>
            <person name="Deal K.R."/>
            <person name="Dubcovsky J."/>
            <person name="McGuire P.E."/>
            <person name="Lux T."/>
            <person name="Spannagl M."/>
            <person name="Mayer K.F.X."/>
            <person name="Baldrich P."/>
            <person name="Meyers B.C."/>
            <person name="Huo N."/>
            <person name="Gu Y.Q."/>
            <person name="Zhou H."/>
            <person name="Devos K.M."/>
            <person name="Bennetzen J.L."/>
            <person name="Unver T."/>
            <person name="Budak H."/>
            <person name="Gulick P.J."/>
            <person name="Galiba G."/>
            <person name="Kalapos B."/>
            <person name="Nelson D.R."/>
            <person name="Li P."/>
            <person name="You F.M."/>
            <person name="Luo M.C."/>
            <person name="Dvorak J."/>
        </authorList>
    </citation>
    <scope>NUCLEOTIDE SEQUENCE [LARGE SCALE GENOMIC DNA]</scope>
    <source>
        <strain evidence="2">cv. AL8/78</strain>
    </source>
</reference>